<comment type="caution">
    <text evidence="1">The sequence shown here is derived from an EMBL/GenBank/DDBJ whole genome shotgun (WGS) entry which is preliminary data.</text>
</comment>
<gene>
    <name evidence="1" type="ORF">DB43_EW00080</name>
</gene>
<dbReference type="PATRIC" id="fig|83552.4.peg.704"/>
<dbReference type="AlphaFoldDB" id="A0A0C1EDB5"/>
<organism evidence="1 2">
    <name type="scientific">Parachlamydia acanthamoebae</name>
    <dbReference type="NCBI Taxonomy" id="83552"/>
    <lineage>
        <taxon>Bacteria</taxon>
        <taxon>Pseudomonadati</taxon>
        <taxon>Chlamydiota</taxon>
        <taxon>Chlamydiia</taxon>
        <taxon>Parachlamydiales</taxon>
        <taxon>Parachlamydiaceae</taxon>
        <taxon>Parachlamydia</taxon>
    </lineage>
</organism>
<name>A0A0C1EDB5_9BACT</name>
<evidence type="ECO:0000313" key="1">
    <source>
        <dbReference type="EMBL" id="KIA78098.1"/>
    </source>
</evidence>
<evidence type="ECO:0000313" key="2">
    <source>
        <dbReference type="Proteomes" id="UP000031307"/>
    </source>
</evidence>
<dbReference type="Proteomes" id="UP000031307">
    <property type="component" value="Unassembled WGS sequence"/>
</dbReference>
<protein>
    <submittedName>
        <fullName evidence="1">Uncharacterized protein</fullName>
    </submittedName>
</protein>
<sequence length="137" mass="15816">MDNSIHQVLSQASKTLEDFIEIISTSKAPVSKKEIDDFSHHLKETHAVLKNLRNLRDYNVKSLESHSEFAKEIQLIQKLLTEIHVIKDKVTQEKAGALQASLFWNTIEDFQNLIKNLKEDHKRGIRAEKVDSLEPEE</sequence>
<reference evidence="1 2" key="1">
    <citation type="journal article" date="2014" name="Mol. Biol. Evol.">
        <title>Massive expansion of Ubiquitination-related gene families within the Chlamydiae.</title>
        <authorList>
            <person name="Domman D."/>
            <person name="Collingro A."/>
            <person name="Lagkouvardos I."/>
            <person name="Gehre L."/>
            <person name="Weinmaier T."/>
            <person name="Rattei T."/>
            <person name="Subtil A."/>
            <person name="Horn M."/>
        </authorList>
    </citation>
    <scope>NUCLEOTIDE SEQUENCE [LARGE SCALE GENOMIC DNA]</scope>
    <source>
        <strain evidence="1 2">OEW1</strain>
    </source>
</reference>
<dbReference type="EMBL" id="JSAM01000041">
    <property type="protein sequence ID" value="KIA78098.1"/>
    <property type="molecule type" value="Genomic_DNA"/>
</dbReference>
<proteinExistence type="predicted"/>
<dbReference type="RefSeq" id="WP_006340980.1">
    <property type="nucleotide sequence ID" value="NZ_BAWW01000005.1"/>
</dbReference>
<accession>A0A0C1EDB5</accession>